<evidence type="ECO:0000256" key="1">
    <source>
        <dbReference type="SAM" id="Coils"/>
    </source>
</evidence>
<dbReference type="EMBL" id="CAJJDN010000022">
    <property type="protein sequence ID" value="CAD8067032.1"/>
    <property type="molecule type" value="Genomic_DNA"/>
</dbReference>
<reference evidence="3" key="1">
    <citation type="submission" date="2021-01" db="EMBL/GenBank/DDBJ databases">
        <authorList>
            <consortium name="Genoscope - CEA"/>
            <person name="William W."/>
        </authorList>
    </citation>
    <scope>NUCLEOTIDE SEQUENCE</scope>
</reference>
<feature type="compositionally biased region" description="Polar residues" evidence="2">
    <location>
        <begin position="98"/>
        <end position="108"/>
    </location>
</feature>
<name>A0A8S1LL77_9CILI</name>
<feature type="region of interest" description="Disordered" evidence="2">
    <location>
        <begin position="82"/>
        <end position="110"/>
    </location>
</feature>
<evidence type="ECO:0000313" key="4">
    <source>
        <dbReference type="Proteomes" id="UP000692954"/>
    </source>
</evidence>
<proteinExistence type="predicted"/>
<dbReference type="Proteomes" id="UP000692954">
    <property type="component" value="Unassembled WGS sequence"/>
</dbReference>
<organism evidence="3 4">
    <name type="scientific">Paramecium sonneborni</name>
    <dbReference type="NCBI Taxonomy" id="65129"/>
    <lineage>
        <taxon>Eukaryota</taxon>
        <taxon>Sar</taxon>
        <taxon>Alveolata</taxon>
        <taxon>Ciliophora</taxon>
        <taxon>Intramacronucleata</taxon>
        <taxon>Oligohymenophorea</taxon>
        <taxon>Peniculida</taxon>
        <taxon>Parameciidae</taxon>
        <taxon>Paramecium</taxon>
    </lineage>
</organism>
<sequence>MNISKSKNSVPQDKTIKIPQPDILSMPIQPLRIEMLLNQKNKLETQQSTKTLDIMKQINQSSTGNLRLDTSINKSKEQILRKTPTKTTASFHYDKTPDNSQNNQSYSPHTHACLKPQLRQSEDQLNVKNVSQQKSNILKEQCEKIEQLNILLRESKQQISQKEQENQKLQEANIRLNSDNQKLYSQNEEMLKDLEFIRTNFEQQNKDFNNLKQQNLSLLEDMKQLKSERNKVINQNNNEQLLNQKNKEISQLQNELNELRQLLLAKDQSIQHLQQQFENLELQQYEIMNKLESKQEELSTLKQQQQLNILNQKKSNQFESLSRRSSVQNEVLFYQAQLEQLQKEKDICEQKLVEMQTVINQFLLKEKKVNQPSNNSLVQQKEFNKMKQIIQIQKRQIESQQKTIMNQHYEIQNLQTLLYCTTEQDIQFNKKTFDSSDPDKFSLQSAGIYHLQDKENERKDFSDNLGIHHITFQQQQGSKFIMEDTFRNLDNELNSHNTQTD</sequence>
<keyword evidence="1" id="KW-0175">Coiled coil</keyword>
<accession>A0A8S1LL77</accession>
<keyword evidence="4" id="KW-1185">Reference proteome</keyword>
<evidence type="ECO:0000256" key="2">
    <source>
        <dbReference type="SAM" id="MobiDB-lite"/>
    </source>
</evidence>
<dbReference type="AlphaFoldDB" id="A0A8S1LL77"/>
<evidence type="ECO:0000313" key="3">
    <source>
        <dbReference type="EMBL" id="CAD8067032.1"/>
    </source>
</evidence>
<dbReference type="OrthoDB" id="307063at2759"/>
<comment type="caution">
    <text evidence="3">The sequence shown here is derived from an EMBL/GenBank/DDBJ whole genome shotgun (WGS) entry which is preliminary data.</text>
</comment>
<gene>
    <name evidence="3" type="ORF">PSON_ATCC_30995.1.T0220240</name>
</gene>
<feature type="coiled-coil region" evidence="1">
    <location>
        <begin position="138"/>
        <end position="358"/>
    </location>
</feature>
<protein>
    <submittedName>
        <fullName evidence="3">Uncharacterized protein</fullName>
    </submittedName>
</protein>